<evidence type="ECO:0000256" key="1">
    <source>
        <dbReference type="ARBA" id="ARBA00023125"/>
    </source>
</evidence>
<evidence type="ECO:0000313" key="4">
    <source>
        <dbReference type="Proteomes" id="UP000694867"/>
    </source>
</evidence>
<dbReference type="KEGG" id="goe:100908781"/>
<dbReference type="CDD" id="cd04496">
    <property type="entry name" value="SSB_OBF"/>
    <property type="match status" value="1"/>
</dbReference>
<protein>
    <submittedName>
        <fullName evidence="5">Single-stranded DNA-binding protein, mitochondrial</fullName>
    </submittedName>
</protein>
<dbReference type="Gene3D" id="2.40.50.140">
    <property type="entry name" value="Nucleic acid-binding proteins"/>
    <property type="match status" value="1"/>
</dbReference>
<dbReference type="PROSITE" id="PS50935">
    <property type="entry name" value="SSB"/>
    <property type="match status" value="1"/>
</dbReference>
<keyword evidence="4" id="KW-1185">Reference proteome</keyword>
<organism evidence="4 5">
    <name type="scientific">Galendromus occidentalis</name>
    <name type="common">western predatory mite</name>
    <dbReference type="NCBI Taxonomy" id="34638"/>
    <lineage>
        <taxon>Eukaryota</taxon>
        <taxon>Metazoa</taxon>
        <taxon>Ecdysozoa</taxon>
        <taxon>Arthropoda</taxon>
        <taxon>Chelicerata</taxon>
        <taxon>Arachnida</taxon>
        <taxon>Acari</taxon>
        <taxon>Parasitiformes</taxon>
        <taxon>Mesostigmata</taxon>
        <taxon>Gamasina</taxon>
        <taxon>Phytoseioidea</taxon>
        <taxon>Phytoseiidae</taxon>
        <taxon>Typhlodrominae</taxon>
        <taxon>Galendromus</taxon>
    </lineage>
</organism>
<dbReference type="RefSeq" id="XP_003742136.1">
    <property type="nucleotide sequence ID" value="XM_003742088.2"/>
</dbReference>
<feature type="region of interest" description="Disordered" evidence="3">
    <location>
        <begin position="137"/>
        <end position="173"/>
    </location>
</feature>
<name>A0AAJ6VX78_9ACAR</name>
<dbReference type="InterPro" id="IPR000424">
    <property type="entry name" value="Primosome_PriB/ssb"/>
</dbReference>
<gene>
    <name evidence="5" type="primary">LOC100908781</name>
</gene>
<dbReference type="PANTHER" id="PTHR10302:SF0">
    <property type="entry name" value="SINGLE-STRANDED DNA-BINDING PROTEIN, MITOCHONDRIAL"/>
    <property type="match status" value="1"/>
</dbReference>
<dbReference type="SUPFAM" id="SSF50249">
    <property type="entry name" value="Nucleic acid-binding proteins"/>
    <property type="match status" value="1"/>
</dbReference>
<dbReference type="GO" id="GO:0042645">
    <property type="term" value="C:mitochondrial nucleoid"/>
    <property type="evidence" value="ECO:0007669"/>
    <property type="project" value="TreeGrafter"/>
</dbReference>
<dbReference type="Proteomes" id="UP000694867">
    <property type="component" value="Unplaced"/>
</dbReference>
<evidence type="ECO:0000313" key="5">
    <source>
        <dbReference type="RefSeq" id="XP_003742136.1"/>
    </source>
</evidence>
<reference evidence="5" key="1">
    <citation type="submission" date="2025-08" db="UniProtKB">
        <authorList>
            <consortium name="RefSeq"/>
        </authorList>
    </citation>
    <scope>IDENTIFICATION</scope>
</reference>
<dbReference type="CTD" id="41968"/>
<dbReference type="GO" id="GO:0003697">
    <property type="term" value="F:single-stranded DNA binding"/>
    <property type="evidence" value="ECO:0007669"/>
    <property type="project" value="InterPro"/>
</dbReference>
<dbReference type="GO" id="GO:0006264">
    <property type="term" value="P:mitochondrial DNA replication"/>
    <property type="evidence" value="ECO:0007669"/>
    <property type="project" value="TreeGrafter"/>
</dbReference>
<dbReference type="HAMAP" id="MF_00984">
    <property type="entry name" value="SSB"/>
    <property type="match status" value="1"/>
</dbReference>
<dbReference type="InterPro" id="IPR012340">
    <property type="entry name" value="NA-bd_OB-fold"/>
</dbReference>
<dbReference type="PANTHER" id="PTHR10302">
    <property type="entry name" value="SINGLE-STRANDED DNA-BINDING PROTEIN"/>
    <property type="match status" value="1"/>
</dbReference>
<evidence type="ECO:0000256" key="3">
    <source>
        <dbReference type="SAM" id="MobiDB-lite"/>
    </source>
</evidence>
<dbReference type="AlphaFoldDB" id="A0AAJ6VX78"/>
<evidence type="ECO:0000256" key="2">
    <source>
        <dbReference type="PROSITE-ProRule" id="PRU00252"/>
    </source>
</evidence>
<dbReference type="Pfam" id="PF00436">
    <property type="entry name" value="SSB"/>
    <property type="match status" value="1"/>
</dbReference>
<dbReference type="NCBIfam" id="TIGR00621">
    <property type="entry name" value="ssb"/>
    <property type="match status" value="1"/>
</dbReference>
<dbReference type="InterPro" id="IPR011344">
    <property type="entry name" value="ssDNA-bd"/>
</dbReference>
<keyword evidence="1 2" id="KW-0238">DNA-binding</keyword>
<dbReference type="FunFam" id="2.40.50.140:FF:000269">
    <property type="entry name" value="Single-stranded DNA-binding protein"/>
    <property type="match status" value="1"/>
</dbReference>
<proteinExistence type="inferred from homology"/>
<dbReference type="GeneID" id="100908781"/>
<accession>A0AAJ6VX78</accession>
<feature type="compositionally biased region" description="Basic and acidic residues" evidence="3">
    <location>
        <begin position="145"/>
        <end position="158"/>
    </location>
</feature>
<sequence length="173" mass="19342">MFINTLTRTISGSMRGLATLTSGSVMEKSVNRVTLLGRVGVDPQLRGNERTPVALFTIATNTNYTYETGEVQQKTEWHRVSVFKPYLRDSIMKSLKKGSRVMVEGRLAYGEVIDARGSTHVTSTIIANEVIYLSSRANEEQEEDFSQKEVQRNPHRDDPEEPLDGYEAGVKAS</sequence>